<keyword evidence="11" id="KW-0325">Glycoprotein</keyword>
<comment type="similarity">
    <text evidence="2">Belongs to the RLP family.</text>
</comment>
<comment type="caution">
    <text evidence="16">The sequence shown here is derived from an EMBL/GenBank/DDBJ whole genome shotgun (WGS) entry which is preliminary data.</text>
</comment>
<dbReference type="PANTHER" id="PTHR48063:SF97">
    <property type="entry name" value="DISEASE RESISTANCE FAMILY PROTEIN _ LRR FAMILY PROTEIN"/>
    <property type="match status" value="1"/>
</dbReference>
<dbReference type="InterPro" id="IPR003591">
    <property type="entry name" value="Leu-rich_rpt_typical-subtyp"/>
</dbReference>
<dbReference type="PROSITE" id="PS51450">
    <property type="entry name" value="LRR"/>
    <property type="match status" value="2"/>
</dbReference>
<dbReference type="FunFam" id="3.80.10.10:FF:000649">
    <property type="entry name" value="Leucine Rich Repeat family protein"/>
    <property type="match status" value="1"/>
</dbReference>
<dbReference type="Proteomes" id="UP001154282">
    <property type="component" value="Unassembled WGS sequence"/>
</dbReference>
<evidence type="ECO:0000313" key="17">
    <source>
        <dbReference type="Proteomes" id="UP001154282"/>
    </source>
</evidence>
<dbReference type="Pfam" id="PF08263">
    <property type="entry name" value="LRRNT_2"/>
    <property type="match status" value="1"/>
</dbReference>
<dbReference type="PANTHER" id="PTHR48063">
    <property type="entry name" value="LRR RECEPTOR-LIKE KINASE"/>
    <property type="match status" value="1"/>
</dbReference>
<dbReference type="SUPFAM" id="SSF52058">
    <property type="entry name" value="L domain-like"/>
    <property type="match status" value="2"/>
</dbReference>
<evidence type="ECO:0000256" key="12">
    <source>
        <dbReference type="SAM" id="Phobius"/>
    </source>
</evidence>
<keyword evidence="8 12" id="KW-1133">Transmembrane helix</keyword>
<keyword evidence="5 12" id="KW-0812">Transmembrane</keyword>
<feature type="domain" description="Leucine-rich repeat-containing N-terminal plant-type" evidence="14">
    <location>
        <begin position="30"/>
        <end position="67"/>
    </location>
</feature>
<feature type="signal peptide" evidence="13">
    <location>
        <begin position="1"/>
        <end position="26"/>
    </location>
</feature>
<dbReference type="Pfam" id="PF13855">
    <property type="entry name" value="LRR_8"/>
    <property type="match status" value="2"/>
</dbReference>
<dbReference type="GO" id="GO:0005886">
    <property type="term" value="C:plasma membrane"/>
    <property type="evidence" value="ECO:0007669"/>
    <property type="project" value="UniProtKB-SubCell"/>
</dbReference>
<dbReference type="InterPro" id="IPR055414">
    <property type="entry name" value="LRR_R13L4/SHOC2-like"/>
</dbReference>
<keyword evidence="6 13" id="KW-0732">Signal</keyword>
<keyword evidence="3" id="KW-1003">Cell membrane</keyword>
<evidence type="ECO:0000256" key="13">
    <source>
        <dbReference type="SAM" id="SignalP"/>
    </source>
</evidence>
<dbReference type="SUPFAM" id="SSF52047">
    <property type="entry name" value="RNI-like"/>
    <property type="match status" value="1"/>
</dbReference>
<comment type="subcellular location">
    <subcellularLocation>
        <location evidence="1">Cell membrane</location>
        <topology evidence="1">Single-pass type I membrane protein</topology>
    </subcellularLocation>
</comment>
<organism evidence="16 17">
    <name type="scientific">Linum tenue</name>
    <dbReference type="NCBI Taxonomy" id="586396"/>
    <lineage>
        <taxon>Eukaryota</taxon>
        <taxon>Viridiplantae</taxon>
        <taxon>Streptophyta</taxon>
        <taxon>Embryophyta</taxon>
        <taxon>Tracheophyta</taxon>
        <taxon>Spermatophyta</taxon>
        <taxon>Magnoliopsida</taxon>
        <taxon>eudicotyledons</taxon>
        <taxon>Gunneridae</taxon>
        <taxon>Pentapetalae</taxon>
        <taxon>rosids</taxon>
        <taxon>fabids</taxon>
        <taxon>Malpighiales</taxon>
        <taxon>Linaceae</taxon>
        <taxon>Linum</taxon>
    </lineage>
</organism>
<dbReference type="Pfam" id="PF00560">
    <property type="entry name" value="LRR_1"/>
    <property type="match status" value="7"/>
</dbReference>
<evidence type="ECO:0000256" key="11">
    <source>
        <dbReference type="ARBA" id="ARBA00023180"/>
    </source>
</evidence>
<dbReference type="SMART" id="SM00369">
    <property type="entry name" value="LRR_TYP"/>
    <property type="match status" value="9"/>
</dbReference>
<keyword evidence="7" id="KW-0677">Repeat</keyword>
<dbReference type="FunFam" id="3.80.10.10:FF:000920">
    <property type="entry name" value="mRNA, clone: RTFL01-33-G14"/>
    <property type="match status" value="1"/>
</dbReference>
<gene>
    <name evidence="16" type="ORF">LITE_LOCUS43901</name>
</gene>
<dbReference type="AlphaFoldDB" id="A0AAV0QPT7"/>
<evidence type="ECO:0000259" key="15">
    <source>
        <dbReference type="Pfam" id="PF23598"/>
    </source>
</evidence>
<feature type="chain" id="PRO_5043415381" description="Leucine-rich repeat-containing N-terminal plant-type domain-containing protein" evidence="13">
    <location>
        <begin position="27"/>
        <end position="976"/>
    </location>
</feature>
<evidence type="ECO:0000256" key="3">
    <source>
        <dbReference type="ARBA" id="ARBA00022475"/>
    </source>
</evidence>
<evidence type="ECO:0000256" key="9">
    <source>
        <dbReference type="ARBA" id="ARBA00023136"/>
    </source>
</evidence>
<proteinExistence type="inferred from homology"/>
<feature type="domain" description="Disease resistance R13L4/SHOC-2-like LRR" evidence="15">
    <location>
        <begin position="796"/>
        <end position="879"/>
    </location>
</feature>
<evidence type="ECO:0008006" key="18">
    <source>
        <dbReference type="Google" id="ProtNLM"/>
    </source>
</evidence>
<evidence type="ECO:0000256" key="5">
    <source>
        <dbReference type="ARBA" id="ARBA00022692"/>
    </source>
</evidence>
<evidence type="ECO:0000256" key="10">
    <source>
        <dbReference type="ARBA" id="ARBA00023170"/>
    </source>
</evidence>
<dbReference type="FunFam" id="3.80.10.10:FF:000041">
    <property type="entry name" value="LRR receptor-like serine/threonine-protein kinase ERECTA"/>
    <property type="match status" value="1"/>
</dbReference>
<keyword evidence="10" id="KW-0675">Receptor</keyword>
<feature type="transmembrane region" description="Helical" evidence="12">
    <location>
        <begin position="945"/>
        <end position="965"/>
    </location>
</feature>
<dbReference type="InterPro" id="IPR032675">
    <property type="entry name" value="LRR_dom_sf"/>
</dbReference>
<dbReference type="InterPro" id="IPR046956">
    <property type="entry name" value="RLP23-like"/>
</dbReference>
<keyword evidence="9 12" id="KW-0472">Membrane</keyword>
<dbReference type="EMBL" id="CAMGYJ010000009">
    <property type="protein sequence ID" value="CAI0546288.1"/>
    <property type="molecule type" value="Genomic_DNA"/>
</dbReference>
<dbReference type="PRINTS" id="PR00019">
    <property type="entry name" value="LEURICHRPT"/>
</dbReference>
<evidence type="ECO:0000256" key="1">
    <source>
        <dbReference type="ARBA" id="ARBA00004251"/>
    </source>
</evidence>
<evidence type="ECO:0000259" key="14">
    <source>
        <dbReference type="Pfam" id="PF08263"/>
    </source>
</evidence>
<evidence type="ECO:0000256" key="2">
    <source>
        <dbReference type="ARBA" id="ARBA00009592"/>
    </source>
</evidence>
<protein>
    <recommendedName>
        <fullName evidence="18">Leucine-rich repeat-containing N-terminal plant-type domain-containing protein</fullName>
    </recommendedName>
</protein>
<dbReference type="Gene3D" id="3.80.10.10">
    <property type="entry name" value="Ribonuclease Inhibitor"/>
    <property type="match status" value="4"/>
</dbReference>
<evidence type="ECO:0000313" key="16">
    <source>
        <dbReference type="EMBL" id="CAI0546288.1"/>
    </source>
</evidence>
<reference evidence="16" key="1">
    <citation type="submission" date="2022-08" db="EMBL/GenBank/DDBJ databases">
        <authorList>
            <person name="Gutierrez-Valencia J."/>
        </authorList>
    </citation>
    <scope>NUCLEOTIDE SEQUENCE</scope>
</reference>
<keyword evidence="4" id="KW-0433">Leucine-rich repeat</keyword>
<dbReference type="InterPro" id="IPR013210">
    <property type="entry name" value="LRR_N_plant-typ"/>
</dbReference>
<dbReference type="Pfam" id="PF23598">
    <property type="entry name" value="LRR_14"/>
    <property type="match status" value="1"/>
</dbReference>
<evidence type="ECO:0000256" key="6">
    <source>
        <dbReference type="ARBA" id="ARBA00022729"/>
    </source>
</evidence>
<sequence length="976" mass="107597">MENFRTHLQFLLYFLLFLHSLPFSYAKCTDTEREALLAFKTGLTDPSGRLSSWRGDDCCKWAGVKCSSNQTVTHLDLKNPYPQANGGIIDQTAYKASCLAGNISSSLLRLPSLSYLDMSLNDFQGNEIPAFLGQLNDLTYLNLSFSSFGGEIPPQLGNLSKLQVLDLYADSYGGTAAAELRADDLNWLTRLASLNRLNMGFVRINTSNGGDWLHAVSMLPSLVELKLQYCQLQVLPQSLPLGTNFPSLSVLDLSDNSFNAPIPQWLFNLTGLRELYLRWNFLHGPVPSEFARLKSLEILDLSNNLDFGGQIPGLFGSLRKLKVLDLSANDMNGGIQEFISGFAGSPSSSLIFLDLSSNSLEGQLPDLLGVVLHNLQHLDLSSNRFWGSIPNSVGEKMSSLKHLDISYNNMNGSIPDSFGQLSALIDVNLVENSWVGVLKETHMVNLRSLENFKLTTDSSNHSLIFNVPVKWVPPFKLKSIQLENCIVGPSFPAWLQVQNQLTSVTLRNVGISDTIPGEWFSNLPSELTFLVLSSNQITGKLPSQQLKFPRLSTIDLSSNKFEGPLPMWSTNASILYLQDNKFSGPIPRDIGTLMPRLRNLHLSDNTLNGTIPLSICKMADLQVLSLRNNYLSGELPDCWRDLSTSSLWVVDVSNNSLSGEIPSSMGLLRSLGMLLLSENNLVGEIPSSLQNCSALTSIDLGENQLSGEIPSWLAENLSATFVLRLRSNQFHGQIPEALCNLPLLHFLDLSHNNLSGGIPKCLDNLTAIVYGNSSELYYQETKVVTKGRAYDYNRNLALLNVIDFSENNLSGPIPEEMTKLLSLRVLNLSSNHISGAIPEKIGDLKVLETLDLSHNQLSGEIPATLSSLTFLTHLIVSYNNFSGKIPAGRQLQTFDASSYQGNPFLCGFPSRVKCPTESITTTAPPTTGTEPEDEEDEIFELGTGLYVSIVLGFGFGFLGLCVTLLRKEFRKKDIEW</sequence>
<name>A0AAV0QPT7_9ROSI</name>
<dbReference type="InterPro" id="IPR001611">
    <property type="entry name" value="Leu-rich_rpt"/>
</dbReference>
<evidence type="ECO:0000256" key="7">
    <source>
        <dbReference type="ARBA" id="ARBA00022737"/>
    </source>
</evidence>
<evidence type="ECO:0000256" key="4">
    <source>
        <dbReference type="ARBA" id="ARBA00022614"/>
    </source>
</evidence>
<keyword evidence="17" id="KW-1185">Reference proteome</keyword>
<evidence type="ECO:0000256" key="8">
    <source>
        <dbReference type="ARBA" id="ARBA00022989"/>
    </source>
</evidence>
<accession>A0AAV0QPT7</accession>